<dbReference type="GO" id="GO:0016020">
    <property type="term" value="C:membrane"/>
    <property type="evidence" value="ECO:0007669"/>
    <property type="project" value="UniProtKB-SubCell"/>
</dbReference>
<evidence type="ECO:0000313" key="6">
    <source>
        <dbReference type="EMBL" id="OGE27888.1"/>
    </source>
</evidence>
<accession>A0A1F5JH61</accession>
<dbReference type="PANTHER" id="PTHR43424">
    <property type="entry name" value="LOCUS PUTATIVE PROTEIN 1-RELATED"/>
    <property type="match status" value="1"/>
</dbReference>
<feature type="transmembrane region" description="Helical" evidence="5">
    <location>
        <begin position="208"/>
        <end position="228"/>
    </location>
</feature>
<feature type="transmembrane region" description="Helical" evidence="5">
    <location>
        <begin position="109"/>
        <end position="129"/>
    </location>
</feature>
<evidence type="ECO:0000313" key="7">
    <source>
        <dbReference type="Proteomes" id="UP000177555"/>
    </source>
</evidence>
<dbReference type="InterPro" id="IPR002797">
    <property type="entry name" value="Polysacc_synth"/>
</dbReference>
<reference evidence="6 7" key="1">
    <citation type="journal article" date="2016" name="Nat. Commun.">
        <title>Thousands of microbial genomes shed light on interconnected biogeochemical processes in an aquifer system.</title>
        <authorList>
            <person name="Anantharaman K."/>
            <person name="Brown C.T."/>
            <person name="Hug L.A."/>
            <person name="Sharon I."/>
            <person name="Castelle C.J."/>
            <person name="Probst A.J."/>
            <person name="Thomas B.C."/>
            <person name="Singh A."/>
            <person name="Wilkins M.J."/>
            <person name="Karaoz U."/>
            <person name="Brodie E.L."/>
            <person name="Williams K.H."/>
            <person name="Hubbard S.S."/>
            <person name="Banfield J.F."/>
        </authorList>
    </citation>
    <scope>NUCLEOTIDE SEQUENCE [LARGE SCALE GENOMIC DNA]</scope>
</reference>
<protein>
    <submittedName>
        <fullName evidence="6">Uncharacterized protein</fullName>
    </submittedName>
</protein>
<feature type="transmembrane region" description="Helical" evidence="5">
    <location>
        <begin position="12"/>
        <end position="32"/>
    </location>
</feature>
<evidence type="ECO:0000256" key="4">
    <source>
        <dbReference type="ARBA" id="ARBA00023136"/>
    </source>
</evidence>
<keyword evidence="4 5" id="KW-0472">Membrane</keyword>
<evidence type="ECO:0000256" key="2">
    <source>
        <dbReference type="ARBA" id="ARBA00022692"/>
    </source>
</evidence>
<feature type="transmembrane region" description="Helical" evidence="5">
    <location>
        <begin position="248"/>
        <end position="270"/>
    </location>
</feature>
<evidence type="ECO:0000256" key="5">
    <source>
        <dbReference type="SAM" id="Phobius"/>
    </source>
</evidence>
<evidence type="ECO:0000256" key="3">
    <source>
        <dbReference type="ARBA" id="ARBA00022989"/>
    </source>
</evidence>
<feature type="transmembrane region" description="Helical" evidence="5">
    <location>
        <begin position="323"/>
        <end position="346"/>
    </location>
</feature>
<dbReference type="PANTHER" id="PTHR43424:SF1">
    <property type="entry name" value="LOCUS PUTATIVE PROTEIN 1-RELATED"/>
    <property type="match status" value="1"/>
</dbReference>
<keyword evidence="2 5" id="KW-0812">Transmembrane</keyword>
<feature type="transmembrane region" description="Helical" evidence="5">
    <location>
        <begin position="291"/>
        <end position="311"/>
    </location>
</feature>
<feature type="transmembrane region" description="Helical" evidence="5">
    <location>
        <begin position="380"/>
        <end position="401"/>
    </location>
</feature>
<comment type="caution">
    <text evidence="6">The sequence shown here is derived from an EMBL/GenBank/DDBJ whole genome shotgun (WGS) entry which is preliminary data.</text>
</comment>
<dbReference type="CDD" id="cd13128">
    <property type="entry name" value="MATE_Wzx_like"/>
    <property type="match status" value="1"/>
</dbReference>
<evidence type="ECO:0000256" key="1">
    <source>
        <dbReference type="ARBA" id="ARBA00004141"/>
    </source>
</evidence>
<gene>
    <name evidence="6" type="ORF">A2867_02355</name>
</gene>
<proteinExistence type="predicted"/>
<comment type="subcellular location">
    <subcellularLocation>
        <location evidence="1">Membrane</location>
        <topology evidence="1">Multi-pass membrane protein</topology>
    </subcellularLocation>
</comment>
<dbReference type="AlphaFoldDB" id="A0A1F5JH61"/>
<feature type="transmembrane region" description="Helical" evidence="5">
    <location>
        <begin position="141"/>
        <end position="162"/>
    </location>
</feature>
<feature type="transmembrane region" description="Helical" evidence="5">
    <location>
        <begin position="38"/>
        <end position="57"/>
    </location>
</feature>
<feature type="transmembrane region" description="Helical" evidence="5">
    <location>
        <begin position="168"/>
        <end position="188"/>
    </location>
</feature>
<dbReference type="Pfam" id="PF01943">
    <property type="entry name" value="Polysacc_synt"/>
    <property type="match status" value="1"/>
</dbReference>
<dbReference type="InterPro" id="IPR052556">
    <property type="entry name" value="PolySynth_Transporter"/>
</dbReference>
<dbReference type="EMBL" id="MFCP01000027">
    <property type="protein sequence ID" value="OGE27888.1"/>
    <property type="molecule type" value="Genomic_DNA"/>
</dbReference>
<organism evidence="6 7">
    <name type="scientific">Candidatus Daviesbacteria bacterium RIFCSPHIGHO2_01_FULL_40_11</name>
    <dbReference type="NCBI Taxonomy" id="1797762"/>
    <lineage>
        <taxon>Bacteria</taxon>
        <taxon>Candidatus Daviesiibacteriota</taxon>
    </lineage>
</organism>
<feature type="transmembrane region" description="Helical" evidence="5">
    <location>
        <begin position="355"/>
        <end position="374"/>
    </location>
</feature>
<dbReference type="Proteomes" id="UP000177555">
    <property type="component" value="Unassembled WGS sequence"/>
</dbReference>
<sequence length="410" mass="45518">MRAILKQTSWLFFAQVLTRAIGFFYIIYLARILGVSDFGLYIVALAYFSILSSVADFGFNRFLIREVAIDKSKAPELLWNIVMLRLTLTSILFAIFSIILYLLDPDKMRVSLILLATLAILPQSVAFAFDAIFVAKQKLQFSAAALFVSSLFTTLAGLYLVGNGFGPLGAVNALIVGQVAYVTILIIFLYRHQSLVLSRVHLTVIKKIIIGSLPYGLLSVLGLLYFRIDAILLSYMKGSFETGIYGAAFKFLEAVTFIPSAFSLALLPVLARLHESSVKDVKRLYFNSFKVMLVLGLVVWLGYVLILPEIIKAVLPNYLSSIGAIRILSLAIPFMLIHVPAVSVLLSTDKFLKQVLILSVLALVFNIAANLIFIPQFGFIAASWVTVASEVLSFVIFFLFVKNRILDKVR</sequence>
<keyword evidence="3 5" id="KW-1133">Transmembrane helix</keyword>
<feature type="transmembrane region" description="Helical" evidence="5">
    <location>
        <begin position="77"/>
        <end position="103"/>
    </location>
</feature>
<name>A0A1F5JH61_9BACT</name>